<feature type="compositionally biased region" description="Polar residues" evidence="1">
    <location>
        <begin position="133"/>
        <end position="152"/>
    </location>
</feature>
<feature type="region of interest" description="Disordered" evidence="1">
    <location>
        <begin position="196"/>
        <end position="215"/>
    </location>
</feature>
<feature type="compositionally biased region" description="Low complexity" evidence="1">
    <location>
        <begin position="376"/>
        <end position="387"/>
    </location>
</feature>
<sequence length="552" mass="61568">MYLDDFRSPLAAMDPSLRYMIEFSPPELSLVFRRPKDAAYDCHTLAIKFKKAADFESVFGEMRTLGLNTQDVSTPSQRPGIPSEQAPLGLLMVPGQSPLPVYSPYGNSQQLYNGSPPVLVPAYPPHLSIPGRPSSQPFGQPVSRQQTWSSISPPLQPPPRPATCPGVPGEGIYRVKRVSSSSSGRPRARHLLAQQLPTIPESRRHTTYTVSKHFDRTLGPTEITRISRRRFSDDDDDDDDEVITSTQQMERVSTENETESYGPSRPLLDESSRTKHLSIVSLEDPVETSQVLNRVPSTTESRIQDSQNPTTRYKLRRGSTNSSALNSRHATSPTLKSKQGPVAQYFTSSQPTTGQEVYDMQRGGPTRRSSLQDNETPLLSSSQPTSSDEFSGMLRPRLTRHASIQDKDTPPPSSSQPTTSHDFGNMLRGGLKRHASSHDKEAPKKLARCSKDILGIQLSNTAPRVVQGTNRAEDDDSLFRILEINQKAFAEATRIWAELMEKGRKETESIEDRDEAGRIWSKYGEEWARRMESLTALAVQRMKEARGRRIGV</sequence>
<feature type="compositionally biased region" description="Polar residues" evidence="1">
    <location>
        <begin position="294"/>
        <end position="311"/>
    </location>
</feature>
<organism evidence="2 3">
    <name type="scientific">Bombardia bombarda</name>
    <dbReference type="NCBI Taxonomy" id="252184"/>
    <lineage>
        <taxon>Eukaryota</taxon>
        <taxon>Fungi</taxon>
        <taxon>Dikarya</taxon>
        <taxon>Ascomycota</taxon>
        <taxon>Pezizomycotina</taxon>
        <taxon>Sordariomycetes</taxon>
        <taxon>Sordariomycetidae</taxon>
        <taxon>Sordariales</taxon>
        <taxon>Lasiosphaeriaceae</taxon>
        <taxon>Bombardia</taxon>
    </lineage>
</organism>
<reference evidence="2" key="1">
    <citation type="submission" date="2023-06" db="EMBL/GenBank/DDBJ databases">
        <title>Genome-scale phylogeny and comparative genomics of the fungal order Sordariales.</title>
        <authorList>
            <consortium name="Lawrence Berkeley National Laboratory"/>
            <person name="Hensen N."/>
            <person name="Bonometti L."/>
            <person name="Westerberg I."/>
            <person name="Brannstrom I.O."/>
            <person name="Guillou S."/>
            <person name="Cros-Aarteil S."/>
            <person name="Calhoun S."/>
            <person name="Haridas S."/>
            <person name="Kuo A."/>
            <person name="Mondo S."/>
            <person name="Pangilinan J."/>
            <person name="Riley R."/>
            <person name="LaButti K."/>
            <person name="Andreopoulos B."/>
            <person name="Lipzen A."/>
            <person name="Chen C."/>
            <person name="Yanf M."/>
            <person name="Daum C."/>
            <person name="Ng V."/>
            <person name="Clum A."/>
            <person name="Steindorff A."/>
            <person name="Ohm R."/>
            <person name="Martin F."/>
            <person name="Silar P."/>
            <person name="Natvig D."/>
            <person name="Lalanne C."/>
            <person name="Gautier V."/>
            <person name="Ament-velasquez S.L."/>
            <person name="Kruys A."/>
            <person name="Hutchinson M.I."/>
            <person name="Powell A.J."/>
            <person name="Barry K."/>
            <person name="Miller A.N."/>
            <person name="Grigoriev I.V."/>
            <person name="Debuchy R."/>
            <person name="Gladieux P."/>
            <person name="Thoren M.H."/>
            <person name="Johannesson H."/>
        </authorList>
    </citation>
    <scope>NUCLEOTIDE SEQUENCE</scope>
    <source>
        <strain evidence="2">SMH3391-2</strain>
    </source>
</reference>
<comment type="caution">
    <text evidence="2">The sequence shown here is derived from an EMBL/GenBank/DDBJ whole genome shotgun (WGS) entry which is preliminary data.</text>
</comment>
<feature type="region of interest" description="Disordered" evidence="1">
    <location>
        <begin position="294"/>
        <end position="444"/>
    </location>
</feature>
<feature type="region of interest" description="Disordered" evidence="1">
    <location>
        <begin position="225"/>
        <end position="273"/>
    </location>
</feature>
<dbReference type="Proteomes" id="UP001174934">
    <property type="component" value="Unassembled WGS sequence"/>
</dbReference>
<keyword evidence="3" id="KW-1185">Reference proteome</keyword>
<evidence type="ECO:0000313" key="2">
    <source>
        <dbReference type="EMBL" id="KAK0629117.1"/>
    </source>
</evidence>
<feature type="compositionally biased region" description="Polar residues" evidence="1">
    <location>
        <begin position="318"/>
        <end position="337"/>
    </location>
</feature>
<proteinExistence type="predicted"/>
<evidence type="ECO:0000313" key="3">
    <source>
        <dbReference type="Proteomes" id="UP001174934"/>
    </source>
</evidence>
<name>A0AA39X872_9PEZI</name>
<accession>A0AA39X872</accession>
<gene>
    <name evidence="2" type="ORF">B0T17DRAFT_505711</name>
</gene>
<dbReference type="AlphaFoldDB" id="A0AA39X872"/>
<dbReference type="EMBL" id="JAULSR010000002">
    <property type="protein sequence ID" value="KAK0629117.1"/>
    <property type="molecule type" value="Genomic_DNA"/>
</dbReference>
<evidence type="ECO:0000256" key="1">
    <source>
        <dbReference type="SAM" id="MobiDB-lite"/>
    </source>
</evidence>
<protein>
    <submittedName>
        <fullName evidence="2">Uncharacterized protein</fullName>
    </submittedName>
</protein>
<feature type="compositionally biased region" description="Acidic residues" evidence="1">
    <location>
        <begin position="233"/>
        <end position="242"/>
    </location>
</feature>
<feature type="compositionally biased region" description="Polar residues" evidence="1">
    <location>
        <begin position="345"/>
        <end position="355"/>
    </location>
</feature>
<feature type="region of interest" description="Disordered" evidence="1">
    <location>
        <begin position="133"/>
        <end position="168"/>
    </location>
</feature>